<keyword evidence="15" id="KW-1185">Reference proteome</keyword>
<keyword evidence="4" id="KW-0328">Glycosyltransferase</keyword>
<keyword evidence="6" id="KW-0812">Transmembrane</keyword>
<evidence type="ECO:0000256" key="2">
    <source>
        <dbReference type="ARBA" id="ARBA00004881"/>
    </source>
</evidence>
<dbReference type="GO" id="GO:0016757">
    <property type="term" value="F:glycosyltransferase activity"/>
    <property type="evidence" value="ECO:0007669"/>
    <property type="project" value="UniProtKB-KW"/>
</dbReference>
<dbReference type="GO" id="GO:0006004">
    <property type="term" value="P:fucose metabolic process"/>
    <property type="evidence" value="ECO:0007669"/>
    <property type="project" value="UniProtKB-KW"/>
</dbReference>
<keyword evidence="11" id="KW-0294">Fucose metabolism</keyword>
<comment type="subcellular location">
    <subcellularLocation>
        <location evidence="1">Membrane</location>
        <topology evidence="1">Single-pass type II membrane protein</topology>
    </subcellularLocation>
</comment>
<evidence type="ECO:0000256" key="9">
    <source>
        <dbReference type="ARBA" id="ARBA00023136"/>
    </source>
</evidence>
<evidence type="ECO:0000256" key="7">
    <source>
        <dbReference type="ARBA" id="ARBA00022968"/>
    </source>
</evidence>
<dbReference type="EMBL" id="PQIB02000001">
    <property type="protein sequence ID" value="RLN38893.1"/>
    <property type="molecule type" value="Genomic_DNA"/>
</dbReference>
<keyword evidence="12" id="KW-0119">Carbohydrate metabolism</keyword>
<comment type="pathway">
    <text evidence="2">Glycan metabolism.</text>
</comment>
<evidence type="ECO:0000256" key="12">
    <source>
        <dbReference type="ARBA" id="ARBA00023277"/>
    </source>
</evidence>
<evidence type="ECO:0000256" key="13">
    <source>
        <dbReference type="ARBA" id="ARBA00030350"/>
    </source>
</evidence>
<evidence type="ECO:0000256" key="3">
    <source>
        <dbReference type="ARBA" id="ARBA00007737"/>
    </source>
</evidence>
<organism evidence="14 15">
    <name type="scientific">Panicum miliaceum</name>
    <name type="common">Proso millet</name>
    <name type="synonym">Broomcorn millet</name>
    <dbReference type="NCBI Taxonomy" id="4540"/>
    <lineage>
        <taxon>Eukaryota</taxon>
        <taxon>Viridiplantae</taxon>
        <taxon>Streptophyta</taxon>
        <taxon>Embryophyta</taxon>
        <taxon>Tracheophyta</taxon>
        <taxon>Spermatophyta</taxon>
        <taxon>Magnoliopsida</taxon>
        <taxon>Liliopsida</taxon>
        <taxon>Poales</taxon>
        <taxon>Poaceae</taxon>
        <taxon>PACMAD clade</taxon>
        <taxon>Panicoideae</taxon>
        <taxon>Panicodae</taxon>
        <taxon>Paniceae</taxon>
        <taxon>Panicinae</taxon>
        <taxon>Panicum</taxon>
        <taxon>Panicum sect. Panicum</taxon>
    </lineage>
</organism>
<keyword evidence="10" id="KW-0325">Glycoprotein</keyword>
<dbReference type="Pfam" id="PF10250">
    <property type="entry name" value="O-FucT"/>
    <property type="match status" value="1"/>
</dbReference>
<evidence type="ECO:0000256" key="5">
    <source>
        <dbReference type="ARBA" id="ARBA00022679"/>
    </source>
</evidence>
<dbReference type="GO" id="GO:0009507">
    <property type="term" value="C:chloroplast"/>
    <property type="evidence" value="ECO:0007669"/>
    <property type="project" value="TreeGrafter"/>
</dbReference>
<keyword evidence="7" id="KW-0735">Signal-anchor</keyword>
<dbReference type="PANTHER" id="PTHR31741:SF51">
    <property type="entry name" value="RHAMNOGALACTURONAN I RHAMNOSYLTRANSFERASE 1"/>
    <property type="match status" value="1"/>
</dbReference>
<proteinExistence type="inferred from homology"/>
<dbReference type="STRING" id="4540.A0A3L6TEW3"/>
<name>A0A3L6TEW3_PANMI</name>
<reference evidence="15" key="1">
    <citation type="journal article" date="2019" name="Nat. Commun.">
        <title>The genome of broomcorn millet.</title>
        <authorList>
            <person name="Zou C."/>
            <person name="Miki D."/>
            <person name="Li D."/>
            <person name="Tang Q."/>
            <person name="Xiao L."/>
            <person name="Rajput S."/>
            <person name="Deng P."/>
            <person name="Jia W."/>
            <person name="Huang R."/>
            <person name="Zhang M."/>
            <person name="Sun Y."/>
            <person name="Hu J."/>
            <person name="Fu X."/>
            <person name="Schnable P.S."/>
            <person name="Li F."/>
            <person name="Zhang H."/>
            <person name="Feng B."/>
            <person name="Zhu X."/>
            <person name="Liu R."/>
            <person name="Schnable J.C."/>
            <person name="Zhu J.-K."/>
            <person name="Zhang H."/>
        </authorList>
    </citation>
    <scope>NUCLEOTIDE SEQUENCE [LARGE SCALE GENOMIC DNA]</scope>
</reference>
<gene>
    <name evidence="14" type="ORF">C2845_PM01G04310</name>
</gene>
<dbReference type="OrthoDB" id="2012966at2759"/>
<dbReference type="GO" id="GO:0016020">
    <property type="term" value="C:membrane"/>
    <property type="evidence" value="ECO:0007669"/>
    <property type="project" value="UniProtKB-SubCell"/>
</dbReference>
<keyword evidence="9" id="KW-0472">Membrane</keyword>
<accession>A0A3L6TEW3</accession>
<evidence type="ECO:0000313" key="15">
    <source>
        <dbReference type="Proteomes" id="UP000275267"/>
    </source>
</evidence>
<evidence type="ECO:0000256" key="11">
    <source>
        <dbReference type="ARBA" id="ARBA00023253"/>
    </source>
</evidence>
<evidence type="ECO:0000256" key="10">
    <source>
        <dbReference type="ARBA" id="ARBA00023180"/>
    </source>
</evidence>
<evidence type="ECO:0000256" key="4">
    <source>
        <dbReference type="ARBA" id="ARBA00022676"/>
    </source>
</evidence>
<evidence type="ECO:0000256" key="8">
    <source>
        <dbReference type="ARBA" id="ARBA00022989"/>
    </source>
</evidence>
<comment type="similarity">
    <text evidence="3">Belongs to the glycosyltransferase GT106 family.</text>
</comment>
<dbReference type="Proteomes" id="UP000275267">
    <property type="component" value="Unassembled WGS sequence"/>
</dbReference>
<evidence type="ECO:0000313" key="14">
    <source>
        <dbReference type="EMBL" id="RLN38893.1"/>
    </source>
</evidence>
<sequence>MARSRPRVWLVAACAAVLLWASVAQLVAVGRLLLLFGVAGNADPSPPPSALPPPRANHLFFPIRYAYPWWRDKEIDSQTKRSQGLCPLTPEETSLVLKALGFQKDALIYIAAGEIYGGDRRLEPLRAAFPKLVRKEMLLDSDVLRQFQNHSSQMAALDFIVSTASDVFIPTFDGNMAKLVEGHRRFLGFRRSVVLDRRKLVELLDLYTNNTISWDNFASSVREAHKSRVAQPSCRRKLENRPKEEDYFYANPHECLANSSLCS</sequence>
<keyword evidence="8" id="KW-1133">Transmembrane helix</keyword>
<dbReference type="InterPro" id="IPR019378">
    <property type="entry name" value="GDP-Fuc_O-FucTrfase"/>
</dbReference>
<evidence type="ECO:0000256" key="1">
    <source>
        <dbReference type="ARBA" id="ARBA00004606"/>
    </source>
</evidence>
<dbReference type="PANTHER" id="PTHR31741">
    <property type="entry name" value="OS02G0726500 PROTEIN-RELATED"/>
    <property type="match status" value="1"/>
</dbReference>
<protein>
    <recommendedName>
        <fullName evidence="13">O-fucosyltransferase family protein</fullName>
    </recommendedName>
</protein>
<comment type="caution">
    <text evidence="14">The sequence shown here is derived from an EMBL/GenBank/DDBJ whole genome shotgun (WGS) entry which is preliminary data.</text>
</comment>
<evidence type="ECO:0000256" key="6">
    <source>
        <dbReference type="ARBA" id="ARBA00022692"/>
    </source>
</evidence>
<keyword evidence="5" id="KW-0808">Transferase</keyword>
<dbReference type="AlphaFoldDB" id="A0A3L6TEW3"/>